<dbReference type="GO" id="GO:0000049">
    <property type="term" value="F:tRNA binding"/>
    <property type="evidence" value="ECO:0007669"/>
    <property type="project" value="UniProtKB-UniRule"/>
</dbReference>
<gene>
    <name evidence="6" type="primary">rnpA</name>
    <name evidence="8" type="ORF">NBG4_40070</name>
</gene>
<comment type="similarity">
    <text evidence="6">Belongs to the RnpA family.</text>
</comment>
<dbReference type="OrthoDB" id="9810867at2"/>
<dbReference type="GO" id="GO:0004526">
    <property type="term" value="F:ribonuclease P activity"/>
    <property type="evidence" value="ECO:0007669"/>
    <property type="project" value="UniProtKB-UniRule"/>
</dbReference>
<evidence type="ECO:0000256" key="7">
    <source>
        <dbReference type="NCBIfam" id="TIGR00188"/>
    </source>
</evidence>
<dbReference type="GO" id="GO:0042781">
    <property type="term" value="F:3'-tRNA processing endoribonuclease activity"/>
    <property type="evidence" value="ECO:0007669"/>
    <property type="project" value="TreeGrafter"/>
</dbReference>
<evidence type="ECO:0000256" key="6">
    <source>
        <dbReference type="HAMAP-Rule" id="MF_00227"/>
    </source>
</evidence>
<dbReference type="PANTHER" id="PTHR33992">
    <property type="entry name" value="RIBONUCLEASE P PROTEIN COMPONENT"/>
    <property type="match status" value="1"/>
</dbReference>
<proteinExistence type="inferred from homology"/>
<evidence type="ECO:0000256" key="2">
    <source>
        <dbReference type="ARBA" id="ARBA00022722"/>
    </source>
</evidence>
<dbReference type="GO" id="GO:0030677">
    <property type="term" value="C:ribonuclease P complex"/>
    <property type="evidence" value="ECO:0007669"/>
    <property type="project" value="TreeGrafter"/>
</dbReference>
<dbReference type="AlphaFoldDB" id="A0A2U3QI40"/>
<keyword evidence="5 6" id="KW-0694">RNA-binding</keyword>
<dbReference type="GO" id="GO:0001682">
    <property type="term" value="P:tRNA 5'-leader removal"/>
    <property type="evidence" value="ECO:0007669"/>
    <property type="project" value="UniProtKB-UniRule"/>
</dbReference>
<dbReference type="Proteomes" id="UP000245125">
    <property type="component" value="Unassembled WGS sequence"/>
</dbReference>
<keyword evidence="1 6" id="KW-0819">tRNA processing</keyword>
<dbReference type="SUPFAM" id="SSF54211">
    <property type="entry name" value="Ribosomal protein S5 domain 2-like"/>
    <property type="match status" value="1"/>
</dbReference>
<dbReference type="NCBIfam" id="TIGR00188">
    <property type="entry name" value="rnpA"/>
    <property type="match status" value="1"/>
</dbReference>
<evidence type="ECO:0000256" key="4">
    <source>
        <dbReference type="ARBA" id="ARBA00022801"/>
    </source>
</evidence>
<dbReference type="EC" id="3.1.26.5" evidence="6 7"/>
<name>A0A2U3QI40_9BACT</name>
<dbReference type="PANTHER" id="PTHR33992:SF1">
    <property type="entry name" value="RIBONUCLEASE P PROTEIN COMPONENT"/>
    <property type="match status" value="1"/>
</dbReference>
<keyword evidence="3 6" id="KW-0255">Endonuclease</keyword>
<dbReference type="HAMAP" id="MF_00227">
    <property type="entry name" value="RNase_P"/>
    <property type="match status" value="1"/>
</dbReference>
<evidence type="ECO:0000313" key="9">
    <source>
        <dbReference type="Proteomes" id="UP000245125"/>
    </source>
</evidence>
<accession>A0A2U3QI40</accession>
<evidence type="ECO:0000256" key="5">
    <source>
        <dbReference type="ARBA" id="ARBA00022884"/>
    </source>
</evidence>
<comment type="catalytic activity">
    <reaction evidence="6">
        <text>Endonucleolytic cleavage of RNA, removing 5'-extranucleotides from tRNA precursor.</text>
        <dbReference type="EC" id="3.1.26.5"/>
    </reaction>
</comment>
<organism evidence="8 9">
    <name type="scientific">Candidatus Sulfobium mesophilum</name>
    <dbReference type="NCBI Taxonomy" id="2016548"/>
    <lineage>
        <taxon>Bacteria</taxon>
        <taxon>Pseudomonadati</taxon>
        <taxon>Nitrospirota</taxon>
        <taxon>Nitrospiria</taxon>
        <taxon>Nitrospirales</taxon>
        <taxon>Nitrospiraceae</taxon>
        <taxon>Candidatus Sulfobium</taxon>
    </lineage>
</organism>
<keyword evidence="2 6" id="KW-0540">Nuclease</keyword>
<dbReference type="InterPro" id="IPR000100">
    <property type="entry name" value="RNase_P"/>
</dbReference>
<comment type="function">
    <text evidence="6">RNaseP catalyzes the removal of the 5'-leader sequence from pre-tRNA to produce the mature 5'-terminus. It can also cleave other RNA substrates such as 4.5S RNA. The protein component plays an auxiliary but essential role in vivo by binding to the 5'-leader sequence and broadening the substrate specificity of the ribozyme.</text>
</comment>
<dbReference type="EMBL" id="OUUY01000086">
    <property type="protein sequence ID" value="SPQ01030.1"/>
    <property type="molecule type" value="Genomic_DNA"/>
</dbReference>
<keyword evidence="9" id="KW-1185">Reference proteome</keyword>
<evidence type="ECO:0000313" key="8">
    <source>
        <dbReference type="EMBL" id="SPQ01030.1"/>
    </source>
</evidence>
<dbReference type="InterPro" id="IPR014721">
    <property type="entry name" value="Ribsml_uS5_D2-typ_fold_subgr"/>
</dbReference>
<evidence type="ECO:0000256" key="3">
    <source>
        <dbReference type="ARBA" id="ARBA00022759"/>
    </source>
</evidence>
<dbReference type="InterPro" id="IPR020568">
    <property type="entry name" value="Ribosomal_Su5_D2-typ_SF"/>
</dbReference>
<dbReference type="Gene3D" id="3.30.230.10">
    <property type="match status" value="1"/>
</dbReference>
<comment type="subunit">
    <text evidence="6">Consists of a catalytic RNA component (M1 or rnpB) and a protein subunit.</text>
</comment>
<reference evidence="9" key="1">
    <citation type="submission" date="2018-03" db="EMBL/GenBank/DDBJ databases">
        <authorList>
            <person name="Zecchin S."/>
        </authorList>
    </citation>
    <scope>NUCLEOTIDE SEQUENCE [LARGE SCALE GENOMIC DNA]</scope>
</reference>
<sequence length="123" mass="13846">MKQKKFFYPLIRKGDFKRVFEAGRKFSSKYLVIYAMPGGLDLMRLGLAVSKKTGSAVTRNRIKRRLRESVRRQLAVRPLKYDVVMVARTAAADAVFSDLDAVVAKTFAGLSNENNTNTDSQVI</sequence>
<dbReference type="Pfam" id="PF00825">
    <property type="entry name" value="Ribonuclease_P"/>
    <property type="match status" value="1"/>
</dbReference>
<protein>
    <recommendedName>
        <fullName evidence="6 7">Ribonuclease P protein component</fullName>
        <shortName evidence="6">RNase P protein</shortName>
        <shortName evidence="6">RNaseP protein</shortName>
        <ecNumber evidence="6 7">3.1.26.5</ecNumber>
    </recommendedName>
    <alternativeName>
        <fullName evidence="6">Protein C5</fullName>
    </alternativeName>
</protein>
<evidence type="ECO:0000256" key="1">
    <source>
        <dbReference type="ARBA" id="ARBA00022694"/>
    </source>
</evidence>
<keyword evidence="4 6" id="KW-0378">Hydrolase</keyword>